<evidence type="ECO:0000259" key="5">
    <source>
        <dbReference type="PROSITE" id="PS50011"/>
    </source>
</evidence>
<evidence type="ECO:0000256" key="4">
    <source>
        <dbReference type="ARBA" id="ARBA00022840"/>
    </source>
</evidence>
<dbReference type="PROSITE" id="PS50011">
    <property type="entry name" value="PROTEIN_KINASE_DOM"/>
    <property type="match status" value="1"/>
</dbReference>
<keyword evidence="3 6" id="KW-0418">Kinase</keyword>
<dbReference type="AlphaFoldDB" id="A0AAI9C169"/>
<keyword evidence="1" id="KW-0808">Transferase</keyword>
<dbReference type="SUPFAM" id="SSF56112">
    <property type="entry name" value="Protein kinase-like (PK-like)"/>
    <property type="match status" value="1"/>
</dbReference>
<dbReference type="Pfam" id="PF00069">
    <property type="entry name" value="Pkinase"/>
    <property type="match status" value="1"/>
</dbReference>
<dbReference type="SMART" id="SM00220">
    <property type="entry name" value="S_TKc"/>
    <property type="match status" value="1"/>
</dbReference>
<dbReference type="GO" id="GO:0004674">
    <property type="term" value="F:protein serine/threonine kinase activity"/>
    <property type="evidence" value="ECO:0007669"/>
    <property type="project" value="TreeGrafter"/>
</dbReference>
<organism evidence="6 7">
    <name type="scientific">Stenotrophomonas maltophilia</name>
    <name type="common">Pseudomonas maltophilia</name>
    <name type="synonym">Xanthomonas maltophilia</name>
    <dbReference type="NCBI Taxonomy" id="40324"/>
    <lineage>
        <taxon>Bacteria</taxon>
        <taxon>Pseudomonadati</taxon>
        <taxon>Pseudomonadota</taxon>
        <taxon>Gammaproteobacteria</taxon>
        <taxon>Lysobacterales</taxon>
        <taxon>Lysobacteraceae</taxon>
        <taxon>Stenotrophomonas</taxon>
        <taxon>Stenotrophomonas maltophilia group</taxon>
    </lineage>
</organism>
<protein>
    <submittedName>
        <fullName evidence="6">Protein kinase</fullName>
    </submittedName>
</protein>
<dbReference type="Gene3D" id="1.10.510.10">
    <property type="entry name" value="Transferase(Phosphotransferase) domain 1"/>
    <property type="match status" value="1"/>
</dbReference>
<proteinExistence type="predicted"/>
<dbReference type="EMBL" id="ABLOJW010000016">
    <property type="protein sequence ID" value="EKT4093452.1"/>
    <property type="molecule type" value="Genomic_DNA"/>
</dbReference>
<dbReference type="RefSeq" id="WP_162621991.1">
    <property type="nucleotide sequence ID" value="NZ_CP029773.1"/>
</dbReference>
<evidence type="ECO:0000256" key="2">
    <source>
        <dbReference type="ARBA" id="ARBA00022741"/>
    </source>
</evidence>
<reference evidence="6" key="1">
    <citation type="submission" date="2022-07" db="EMBL/GenBank/DDBJ databases">
        <authorList>
            <consortium name="DAFM: The Division of Animal and Food Microbiology"/>
        </authorList>
    </citation>
    <scope>NUCLEOTIDE SEQUENCE</scope>
    <source>
        <strain evidence="6">19MO01SH01-2</strain>
    </source>
</reference>
<name>A0AAI9C169_STEMA</name>
<evidence type="ECO:0000313" key="6">
    <source>
        <dbReference type="EMBL" id="EKT4093452.1"/>
    </source>
</evidence>
<dbReference type="Proteomes" id="UP001218208">
    <property type="component" value="Unassembled WGS sequence"/>
</dbReference>
<sequence>MLDRSVQDRLESLSETYDIEGREVKGANGWVFYATNKVTGVKVAIKFYFWGDVPDLHSEPRSLAQFNSPNIVPILSAEIIRDGWACFITPRFPEDLEGAIARGSLSTHAALDVGINVLSGLGALHATSIVHRDVKPANILLGIDGIAAIGDFGSVATIRSGSEDVPSSQHSVLYRPPESFETGRFGPVGDIYQVGITLYEAFGAELPKDPQAWMSKREVIAYGHLDSIFDRSQFEDDVISRAVLGGRLIKLDRYPFYVSKPMRSLIAAMTSKYPEKRVGSAADAMALLVEARRKSIAWVAAGTGALGTFEGGTVRVAEDGRVDVNRGRGMRRDRTLEGVGASDSVAKVNKKFA</sequence>
<dbReference type="PROSITE" id="PS00108">
    <property type="entry name" value="PROTEIN_KINASE_ST"/>
    <property type="match status" value="1"/>
</dbReference>
<dbReference type="InterPro" id="IPR011009">
    <property type="entry name" value="Kinase-like_dom_sf"/>
</dbReference>
<comment type="caution">
    <text evidence="6">The sequence shown here is derived from an EMBL/GenBank/DDBJ whole genome shotgun (WGS) entry which is preliminary data.</text>
</comment>
<keyword evidence="2" id="KW-0547">Nucleotide-binding</keyword>
<feature type="domain" description="Protein kinase" evidence="5">
    <location>
        <begin position="17"/>
        <end position="288"/>
    </location>
</feature>
<dbReference type="InterPro" id="IPR000719">
    <property type="entry name" value="Prot_kinase_dom"/>
</dbReference>
<evidence type="ECO:0000313" key="7">
    <source>
        <dbReference type="Proteomes" id="UP001218208"/>
    </source>
</evidence>
<evidence type="ECO:0000256" key="1">
    <source>
        <dbReference type="ARBA" id="ARBA00022679"/>
    </source>
</evidence>
<keyword evidence="4" id="KW-0067">ATP-binding</keyword>
<evidence type="ECO:0000256" key="3">
    <source>
        <dbReference type="ARBA" id="ARBA00022777"/>
    </source>
</evidence>
<dbReference type="GO" id="GO:0005524">
    <property type="term" value="F:ATP binding"/>
    <property type="evidence" value="ECO:0007669"/>
    <property type="project" value="UniProtKB-KW"/>
</dbReference>
<dbReference type="InterPro" id="IPR008271">
    <property type="entry name" value="Ser/Thr_kinase_AS"/>
</dbReference>
<accession>A0AAI9C169</accession>
<dbReference type="PANTHER" id="PTHR43289:SF6">
    <property type="entry name" value="SERINE_THREONINE-PROTEIN KINASE NEKL-3"/>
    <property type="match status" value="1"/>
</dbReference>
<gene>
    <name evidence="6" type="ORF">QEG23_002983</name>
</gene>
<dbReference type="PANTHER" id="PTHR43289">
    <property type="entry name" value="MITOGEN-ACTIVATED PROTEIN KINASE KINASE KINASE 20-RELATED"/>
    <property type="match status" value="1"/>
</dbReference>